<proteinExistence type="inferred from homology"/>
<evidence type="ECO:0000313" key="6">
    <source>
        <dbReference type="EMBL" id="GAQ82588.1"/>
    </source>
</evidence>
<dbReference type="Proteomes" id="UP000054558">
    <property type="component" value="Unassembled WGS sequence"/>
</dbReference>
<keyword evidence="4" id="KW-0507">mRNA processing</keyword>
<dbReference type="GO" id="GO:0008047">
    <property type="term" value="F:enzyme activator activity"/>
    <property type="evidence" value="ECO:0007669"/>
    <property type="project" value="InterPro"/>
</dbReference>
<dbReference type="CDD" id="cd13182">
    <property type="entry name" value="EVH1-like_Dcp1"/>
    <property type="match status" value="1"/>
</dbReference>
<feature type="region of interest" description="Disordered" evidence="5">
    <location>
        <begin position="13"/>
        <end position="43"/>
    </location>
</feature>
<sequence length="382" mass="41823">MFRCLSEGLQRAAFPERRPEPLASKSPGASMAQSRTPQPQIDQESAKELNLAVLQRMDANVEDILATAGHVTLYEFDVDEKQWSRKDVEGSLFVVKRRTQPRFQFIVMNRRSTENLVEDLLGDFEFEVQTPYLLYRNAVQEVNGIWFYNPRECEDAAKLITRIISAFNKTPPKPKAFAPVIPAYQELEPTGETAAAVVAEPLEGPSDEAISSPEEPAADLLQRFFNTAIQLSQGESSTGPSAPPAPPLPGPNSFLPPPSNQAPLPGLFHPTKPQLAKPAFFVPPPLPSSGQNYPPSYSQEVESFPPAAARQKPGHLPHGSPLLQPFPPPAPPPTLTPLGGGAHVPEGVSITRDRIREALAQLVQDDRFVDLVYEAVKNAHAD</sequence>
<comment type="subcellular location">
    <subcellularLocation>
        <location evidence="1">Cytoplasm</location>
    </subcellularLocation>
</comment>
<evidence type="ECO:0000256" key="3">
    <source>
        <dbReference type="ARBA" id="ARBA00022490"/>
    </source>
</evidence>
<dbReference type="GO" id="GO:0006397">
    <property type="term" value="P:mRNA processing"/>
    <property type="evidence" value="ECO:0007669"/>
    <property type="project" value="UniProtKB-KW"/>
</dbReference>
<feature type="compositionally biased region" description="Pro residues" evidence="5">
    <location>
        <begin position="324"/>
        <end position="335"/>
    </location>
</feature>
<keyword evidence="3" id="KW-0963">Cytoplasm</keyword>
<dbReference type="OrthoDB" id="440673at2759"/>
<feature type="compositionally biased region" description="Pro residues" evidence="5">
    <location>
        <begin position="241"/>
        <end position="260"/>
    </location>
</feature>
<feature type="compositionally biased region" description="Polar residues" evidence="5">
    <location>
        <begin position="31"/>
        <end position="43"/>
    </location>
</feature>
<evidence type="ECO:0000256" key="4">
    <source>
        <dbReference type="ARBA" id="ARBA00022664"/>
    </source>
</evidence>
<dbReference type="OMA" id="WDATHND"/>
<dbReference type="GO" id="GO:0000290">
    <property type="term" value="P:deadenylation-dependent decapping of nuclear-transcribed mRNA"/>
    <property type="evidence" value="ECO:0000318"/>
    <property type="project" value="GO_Central"/>
</dbReference>
<gene>
    <name evidence="6" type="ORF">KFL_001160220</name>
</gene>
<keyword evidence="7" id="KW-1185">Reference proteome</keyword>
<dbReference type="AlphaFoldDB" id="A0A1Y1I395"/>
<dbReference type="InterPro" id="IPR011993">
    <property type="entry name" value="PH-like_dom_sf"/>
</dbReference>
<evidence type="ECO:0000256" key="5">
    <source>
        <dbReference type="SAM" id="MobiDB-lite"/>
    </source>
</evidence>
<evidence type="ECO:0000256" key="2">
    <source>
        <dbReference type="ARBA" id="ARBA00008778"/>
    </source>
</evidence>
<reference evidence="6 7" key="1">
    <citation type="journal article" date="2014" name="Nat. Commun.">
        <title>Klebsormidium flaccidum genome reveals primary factors for plant terrestrial adaptation.</title>
        <authorList>
            <person name="Hori K."/>
            <person name="Maruyama F."/>
            <person name="Fujisawa T."/>
            <person name="Togashi T."/>
            <person name="Yamamoto N."/>
            <person name="Seo M."/>
            <person name="Sato S."/>
            <person name="Yamada T."/>
            <person name="Mori H."/>
            <person name="Tajima N."/>
            <person name="Moriyama T."/>
            <person name="Ikeuchi M."/>
            <person name="Watanabe M."/>
            <person name="Wada H."/>
            <person name="Kobayashi K."/>
            <person name="Saito M."/>
            <person name="Masuda T."/>
            <person name="Sasaki-Sekimoto Y."/>
            <person name="Mashiguchi K."/>
            <person name="Awai K."/>
            <person name="Shimojima M."/>
            <person name="Masuda S."/>
            <person name="Iwai M."/>
            <person name="Nobusawa T."/>
            <person name="Narise T."/>
            <person name="Kondo S."/>
            <person name="Saito H."/>
            <person name="Sato R."/>
            <person name="Murakawa M."/>
            <person name="Ihara Y."/>
            <person name="Oshima-Yamada Y."/>
            <person name="Ohtaka K."/>
            <person name="Satoh M."/>
            <person name="Sonobe K."/>
            <person name="Ishii M."/>
            <person name="Ohtani R."/>
            <person name="Kanamori-Sato M."/>
            <person name="Honoki R."/>
            <person name="Miyazaki D."/>
            <person name="Mochizuki H."/>
            <person name="Umetsu J."/>
            <person name="Higashi K."/>
            <person name="Shibata D."/>
            <person name="Kamiya Y."/>
            <person name="Sato N."/>
            <person name="Nakamura Y."/>
            <person name="Tabata S."/>
            <person name="Ida S."/>
            <person name="Kurokawa K."/>
            <person name="Ohta H."/>
        </authorList>
    </citation>
    <scope>NUCLEOTIDE SEQUENCE [LARGE SCALE GENOMIC DNA]</scope>
    <source>
        <strain evidence="6 7">NIES-2285</strain>
    </source>
</reference>
<organism evidence="6 7">
    <name type="scientific">Klebsormidium nitens</name>
    <name type="common">Green alga</name>
    <name type="synonym">Ulothrix nitens</name>
    <dbReference type="NCBI Taxonomy" id="105231"/>
    <lineage>
        <taxon>Eukaryota</taxon>
        <taxon>Viridiplantae</taxon>
        <taxon>Streptophyta</taxon>
        <taxon>Klebsormidiophyceae</taxon>
        <taxon>Klebsormidiales</taxon>
        <taxon>Klebsormidiaceae</taxon>
        <taxon>Klebsormidium</taxon>
    </lineage>
</organism>
<feature type="region of interest" description="Disordered" evidence="5">
    <location>
        <begin position="284"/>
        <end position="345"/>
    </location>
</feature>
<accession>A0A1Y1I395</accession>
<evidence type="ECO:0000313" key="7">
    <source>
        <dbReference type="Proteomes" id="UP000054558"/>
    </source>
</evidence>
<dbReference type="Gene3D" id="2.30.29.30">
    <property type="entry name" value="Pleckstrin-homology domain (PH domain)/Phosphotyrosine-binding domain (PTB)"/>
    <property type="match status" value="1"/>
</dbReference>
<name>A0A1Y1I395_KLENI</name>
<dbReference type="FunFam" id="2.30.29.30:FF:000159">
    <property type="entry name" value="mRNA-decapping enzyme-like protein"/>
    <property type="match status" value="1"/>
</dbReference>
<feature type="compositionally biased region" description="Polar residues" evidence="5">
    <location>
        <begin position="288"/>
        <end position="301"/>
    </location>
</feature>
<protein>
    <submittedName>
        <fullName evidence="6">Dcp1-like decapping enzyme</fullName>
    </submittedName>
</protein>
<dbReference type="InterPro" id="IPR010334">
    <property type="entry name" value="Dcp1"/>
</dbReference>
<dbReference type="PANTHER" id="PTHR16290">
    <property type="entry name" value="TRANSCRIPTION FACTOR SMIF DECAPPING ENZYME DCP1"/>
    <property type="match status" value="1"/>
</dbReference>
<dbReference type="GO" id="GO:0000932">
    <property type="term" value="C:P-body"/>
    <property type="evidence" value="ECO:0000318"/>
    <property type="project" value="GO_Central"/>
</dbReference>
<dbReference type="EMBL" id="DF237065">
    <property type="protein sequence ID" value="GAQ82588.1"/>
    <property type="molecule type" value="Genomic_DNA"/>
</dbReference>
<dbReference type="Pfam" id="PF06058">
    <property type="entry name" value="DCP1"/>
    <property type="match status" value="1"/>
</dbReference>
<dbReference type="STRING" id="105231.A0A1Y1I395"/>
<dbReference type="SUPFAM" id="SSF50729">
    <property type="entry name" value="PH domain-like"/>
    <property type="match status" value="1"/>
</dbReference>
<dbReference type="PANTHER" id="PTHR16290:SF0">
    <property type="entry name" value="DECAPPING PROTEIN 1, ISOFORM A"/>
    <property type="match status" value="1"/>
</dbReference>
<comment type="similarity">
    <text evidence="2">Belongs to the DCP1 family.</text>
</comment>
<dbReference type="GO" id="GO:0031087">
    <property type="term" value="P:deadenylation-independent decapping of nuclear-transcribed mRNA"/>
    <property type="evidence" value="ECO:0000318"/>
    <property type="project" value="GO_Central"/>
</dbReference>
<evidence type="ECO:0000256" key="1">
    <source>
        <dbReference type="ARBA" id="ARBA00004496"/>
    </source>
</evidence>
<dbReference type="GO" id="GO:0003729">
    <property type="term" value="F:mRNA binding"/>
    <property type="evidence" value="ECO:0000318"/>
    <property type="project" value="GO_Central"/>
</dbReference>
<feature type="region of interest" description="Disordered" evidence="5">
    <location>
        <begin position="233"/>
        <end position="270"/>
    </location>
</feature>